<dbReference type="PANTHER" id="PTHR21666:SF270">
    <property type="entry name" value="MUREIN HYDROLASE ACTIVATOR ENVC"/>
    <property type="match status" value="1"/>
</dbReference>
<dbReference type="Proteomes" id="UP000501623">
    <property type="component" value="Chromosome"/>
</dbReference>
<dbReference type="GO" id="GO:0004222">
    <property type="term" value="F:metalloendopeptidase activity"/>
    <property type="evidence" value="ECO:0007669"/>
    <property type="project" value="TreeGrafter"/>
</dbReference>
<dbReference type="PANTHER" id="PTHR21666">
    <property type="entry name" value="PEPTIDASE-RELATED"/>
    <property type="match status" value="1"/>
</dbReference>
<dbReference type="EMBL" id="CP053538">
    <property type="protein sequence ID" value="QJX48669.1"/>
    <property type="molecule type" value="Genomic_DNA"/>
</dbReference>
<evidence type="ECO:0000259" key="1">
    <source>
        <dbReference type="Pfam" id="PF01551"/>
    </source>
</evidence>
<dbReference type="InterPro" id="IPR016047">
    <property type="entry name" value="M23ase_b-sheet_dom"/>
</dbReference>
<keyword evidence="3" id="KW-1185">Reference proteome</keyword>
<dbReference type="AlphaFoldDB" id="A0A6M6BL25"/>
<dbReference type="KEGG" id="hts:HMJ29_17795"/>
<evidence type="ECO:0000313" key="2">
    <source>
        <dbReference type="EMBL" id="QJX48669.1"/>
    </source>
</evidence>
<name>A0A6M6BL25_9BACT</name>
<dbReference type="Gene3D" id="2.70.70.10">
    <property type="entry name" value="Glucose Permease (Domain IIA)"/>
    <property type="match status" value="1"/>
</dbReference>
<dbReference type="SUPFAM" id="SSF51261">
    <property type="entry name" value="Duplicated hybrid motif"/>
    <property type="match status" value="1"/>
</dbReference>
<proteinExistence type="predicted"/>
<dbReference type="InterPro" id="IPR011055">
    <property type="entry name" value="Dup_hybrid_motif"/>
</dbReference>
<sequence length="246" mass="27327">MPKFLAFALGISLLVFIRIPALCQAALYKIYQVKNENGTVSIMGENHGVVPVSVLLEAKLVLMHSTVALPARIALPPAESPQLLTVFVPEALDPYYRYTYNIDPGVYTGHAPDSSLVYALPFRVQTDTIKIRRQLRNQYPFALPVGTPIVAAREGIVAFVRHDKKNALVRKNGNVILVYHADGTQGRYENITQNSAVVQVGQQVKQGELLGYFGGNKYEPHFWFVVVYLTKLGLEAAPVTFNDKKE</sequence>
<gene>
    <name evidence="2" type="ORF">HMJ29_17795</name>
</gene>
<feature type="domain" description="M23ase beta-sheet core" evidence="1">
    <location>
        <begin position="141"/>
        <end position="226"/>
    </location>
</feature>
<protein>
    <submittedName>
        <fullName evidence="2">Peptidoglycan DD-metalloendopeptidase family protein</fullName>
    </submittedName>
</protein>
<organism evidence="2 3">
    <name type="scientific">Hymenobacter taeanensis</name>
    <dbReference type="NCBI Taxonomy" id="2735321"/>
    <lineage>
        <taxon>Bacteria</taxon>
        <taxon>Pseudomonadati</taxon>
        <taxon>Bacteroidota</taxon>
        <taxon>Cytophagia</taxon>
        <taxon>Cytophagales</taxon>
        <taxon>Hymenobacteraceae</taxon>
        <taxon>Hymenobacter</taxon>
    </lineage>
</organism>
<dbReference type="InterPro" id="IPR050570">
    <property type="entry name" value="Cell_wall_metabolism_enzyme"/>
</dbReference>
<dbReference type="Pfam" id="PF01551">
    <property type="entry name" value="Peptidase_M23"/>
    <property type="match status" value="1"/>
</dbReference>
<dbReference type="CDD" id="cd12797">
    <property type="entry name" value="M23_peptidase"/>
    <property type="match status" value="1"/>
</dbReference>
<reference evidence="2 3" key="1">
    <citation type="submission" date="2020-05" db="EMBL/GenBank/DDBJ databases">
        <title>Complete genome sequence of Hymenobacter sp. TS19 in Coasted Sand Dune.</title>
        <authorList>
            <person name="Lee J.-H."/>
            <person name="Jung J.-H."/>
            <person name="Jeong S."/>
            <person name="Zhao L."/>
            <person name="Kim M.-K."/>
            <person name="Seo H.-S."/>
            <person name="Lim S."/>
        </authorList>
    </citation>
    <scope>NUCLEOTIDE SEQUENCE [LARGE SCALE GENOMIC DNA]</scope>
    <source>
        <strain evidence="2 3">TS19</strain>
    </source>
</reference>
<evidence type="ECO:0000313" key="3">
    <source>
        <dbReference type="Proteomes" id="UP000501623"/>
    </source>
</evidence>
<dbReference type="RefSeq" id="WP_171592757.1">
    <property type="nucleotide sequence ID" value="NZ_CP053538.1"/>
</dbReference>
<accession>A0A6M6BL25</accession>